<gene>
    <name evidence="2" type="ORF">B4121_0855</name>
    <name evidence="3" type="ORF">CHCC15381_0371</name>
</gene>
<dbReference type="EMBL" id="LKPO01000004">
    <property type="protein sequence ID" value="OLF96644.1"/>
    <property type="molecule type" value="Genomic_DNA"/>
</dbReference>
<evidence type="ECO:0000313" key="3">
    <source>
        <dbReference type="EMBL" id="TWL33864.1"/>
    </source>
</evidence>
<sequence>MLPEKRMKMSGQMIMIRYMLTARVYVLIFIWFYVKKDRIQKQEGLYKAFLLFSL</sequence>
<name>A0A6I7TMA7_9BACI</name>
<keyword evidence="1" id="KW-0472">Membrane</keyword>
<dbReference type="AlphaFoldDB" id="A0A6I7TMA7"/>
<comment type="caution">
    <text evidence="2">The sequence shown here is derived from an EMBL/GenBank/DDBJ whole genome shotgun (WGS) entry which is preliminary data.</text>
</comment>
<reference evidence="3 5" key="2">
    <citation type="submission" date="2019-06" db="EMBL/GenBank/DDBJ databases">
        <title>Genome sequence analysis of &gt;100 Bacillus licheniformis strains suggests intrinsic resistance to this species.</title>
        <authorList>
            <person name="Wels M."/>
            <person name="Siezen R.J."/>
            <person name="Johansen E."/>
            <person name="Stuer-Lauridsen B."/>
            <person name="Bjerre K."/>
            <person name="Nielsen B.K.K."/>
        </authorList>
    </citation>
    <scope>NUCLEOTIDE SEQUENCE [LARGE SCALE GENOMIC DNA]</scope>
    <source>
        <strain evidence="3 5">BAC-15381</strain>
    </source>
</reference>
<evidence type="ECO:0000256" key="1">
    <source>
        <dbReference type="SAM" id="Phobius"/>
    </source>
</evidence>
<protein>
    <submittedName>
        <fullName evidence="2">Uncharacterized protein</fullName>
    </submittedName>
</protein>
<keyword evidence="1" id="KW-0812">Transmembrane</keyword>
<proteinExistence type="predicted"/>
<evidence type="ECO:0000313" key="4">
    <source>
        <dbReference type="Proteomes" id="UP000185604"/>
    </source>
</evidence>
<evidence type="ECO:0000313" key="5">
    <source>
        <dbReference type="Proteomes" id="UP000429980"/>
    </source>
</evidence>
<organism evidence="2 4">
    <name type="scientific">Bacillus paralicheniformis</name>
    <dbReference type="NCBI Taxonomy" id="1648923"/>
    <lineage>
        <taxon>Bacteria</taxon>
        <taxon>Bacillati</taxon>
        <taxon>Bacillota</taxon>
        <taxon>Bacilli</taxon>
        <taxon>Bacillales</taxon>
        <taxon>Bacillaceae</taxon>
        <taxon>Bacillus</taxon>
    </lineage>
</organism>
<dbReference type="Proteomes" id="UP000429980">
    <property type="component" value="Unassembled WGS sequence"/>
</dbReference>
<dbReference type="EMBL" id="NILF01000067">
    <property type="protein sequence ID" value="TWL33864.1"/>
    <property type="molecule type" value="Genomic_DNA"/>
</dbReference>
<feature type="transmembrane region" description="Helical" evidence="1">
    <location>
        <begin position="15"/>
        <end position="34"/>
    </location>
</feature>
<dbReference type="Proteomes" id="UP000185604">
    <property type="component" value="Unassembled WGS sequence"/>
</dbReference>
<keyword evidence="1" id="KW-1133">Transmembrane helix</keyword>
<reference evidence="2 4" key="1">
    <citation type="journal article" date="2016" name="Front. Microbiol.">
        <title>High-Level Heat Resistance of Spores of Bacillus amyloliquefaciens and Bacillus licheniformis Results from the Presence of a spoVA Operon in a Tn1546 Transposon.</title>
        <authorList>
            <person name="Berendsen E.M."/>
            <person name="Koning R.A."/>
            <person name="Boekhorst J."/>
            <person name="de Jong A."/>
            <person name="Kuipers O.P."/>
            <person name="Wells-Bennik M.H."/>
        </authorList>
    </citation>
    <scope>NUCLEOTIDE SEQUENCE [LARGE SCALE GENOMIC DNA]</scope>
    <source>
        <strain evidence="2 4">B4121</strain>
    </source>
</reference>
<keyword evidence="5" id="KW-1185">Reference proteome</keyword>
<evidence type="ECO:0000313" key="2">
    <source>
        <dbReference type="EMBL" id="OLF96644.1"/>
    </source>
</evidence>
<accession>A0A6I7TMA7</accession>